<feature type="transmembrane region" description="Helical" evidence="6">
    <location>
        <begin position="234"/>
        <end position="255"/>
    </location>
</feature>
<organism evidence="8 9">
    <name type="scientific">Candidatus Pristimantibacillus lignocellulolyticus</name>
    <dbReference type="NCBI Taxonomy" id="2994561"/>
    <lineage>
        <taxon>Bacteria</taxon>
        <taxon>Bacillati</taxon>
        <taxon>Bacillota</taxon>
        <taxon>Bacilli</taxon>
        <taxon>Bacillales</taxon>
        <taxon>Paenibacillaceae</taxon>
        <taxon>Candidatus Pristimantibacillus</taxon>
    </lineage>
</organism>
<feature type="transmembrane region" description="Helical" evidence="6">
    <location>
        <begin position="80"/>
        <end position="99"/>
    </location>
</feature>
<dbReference type="InterPro" id="IPR036259">
    <property type="entry name" value="MFS_trans_sf"/>
</dbReference>
<feature type="transmembrane region" description="Helical" evidence="6">
    <location>
        <begin position="388"/>
        <end position="408"/>
    </location>
</feature>
<gene>
    <name evidence="8" type="ORF">NAG76_09680</name>
</gene>
<feature type="transmembrane region" description="Helical" evidence="6">
    <location>
        <begin position="357"/>
        <end position="376"/>
    </location>
</feature>
<dbReference type="SUPFAM" id="SSF103473">
    <property type="entry name" value="MFS general substrate transporter"/>
    <property type="match status" value="1"/>
</dbReference>
<feature type="transmembrane region" description="Helical" evidence="6">
    <location>
        <begin position="298"/>
        <end position="317"/>
    </location>
</feature>
<dbReference type="InterPro" id="IPR011701">
    <property type="entry name" value="MFS"/>
</dbReference>
<feature type="transmembrane region" description="Helical" evidence="6">
    <location>
        <begin position="44"/>
        <end position="68"/>
    </location>
</feature>
<dbReference type="Gene3D" id="1.20.1250.20">
    <property type="entry name" value="MFS general substrate transporter like domains"/>
    <property type="match status" value="2"/>
</dbReference>
<dbReference type="Pfam" id="PF07690">
    <property type="entry name" value="MFS_1"/>
    <property type="match status" value="1"/>
</dbReference>
<dbReference type="InterPro" id="IPR020846">
    <property type="entry name" value="MFS_dom"/>
</dbReference>
<evidence type="ECO:0000313" key="8">
    <source>
        <dbReference type="EMBL" id="URN96462.1"/>
    </source>
</evidence>
<name>A0A9J6ZK04_9BACL</name>
<dbReference type="PANTHER" id="PTHR11360">
    <property type="entry name" value="MONOCARBOXYLATE TRANSPORTER"/>
    <property type="match status" value="1"/>
</dbReference>
<comment type="subcellular location">
    <subcellularLocation>
        <location evidence="1">Cell membrane</location>
        <topology evidence="1">Multi-pass membrane protein</topology>
    </subcellularLocation>
</comment>
<feature type="transmembrane region" description="Helical" evidence="6">
    <location>
        <begin position="261"/>
        <end position="286"/>
    </location>
</feature>
<protein>
    <submittedName>
        <fullName evidence="8">MFS transporter</fullName>
    </submittedName>
</protein>
<dbReference type="AlphaFoldDB" id="A0A9J6ZK04"/>
<keyword evidence="4 6" id="KW-1133">Transmembrane helix</keyword>
<feature type="transmembrane region" description="Helical" evidence="6">
    <location>
        <begin position="105"/>
        <end position="128"/>
    </location>
</feature>
<feature type="transmembrane region" description="Helical" evidence="6">
    <location>
        <begin position="169"/>
        <end position="190"/>
    </location>
</feature>
<evidence type="ECO:0000259" key="7">
    <source>
        <dbReference type="PROSITE" id="PS50850"/>
    </source>
</evidence>
<accession>A0A9J6ZK04</accession>
<evidence type="ECO:0000256" key="5">
    <source>
        <dbReference type="ARBA" id="ARBA00023136"/>
    </source>
</evidence>
<dbReference type="GO" id="GO:0022857">
    <property type="term" value="F:transmembrane transporter activity"/>
    <property type="evidence" value="ECO:0007669"/>
    <property type="project" value="InterPro"/>
</dbReference>
<evidence type="ECO:0000256" key="3">
    <source>
        <dbReference type="ARBA" id="ARBA00022692"/>
    </source>
</evidence>
<evidence type="ECO:0000256" key="4">
    <source>
        <dbReference type="ARBA" id="ARBA00022989"/>
    </source>
</evidence>
<proteinExistence type="predicted"/>
<dbReference type="EMBL" id="CP097899">
    <property type="protein sequence ID" value="URN96462.1"/>
    <property type="molecule type" value="Genomic_DNA"/>
</dbReference>
<evidence type="ECO:0000256" key="1">
    <source>
        <dbReference type="ARBA" id="ARBA00004651"/>
    </source>
</evidence>
<reference evidence="8" key="1">
    <citation type="submission" date="2022-05" db="EMBL/GenBank/DDBJ databases">
        <title>Novel bacterial taxa in a minimal lignocellulolytic consortium and its capacity to transform plastics disclosed by genome-resolved metagenomics.</title>
        <authorList>
            <person name="Rodriguez C.A.D."/>
            <person name="Diaz-Garcia L."/>
            <person name="Herrera K."/>
            <person name="Tarazona N.A."/>
            <person name="Sproer C."/>
            <person name="Overmann J."/>
            <person name="Jimenez D.J."/>
        </authorList>
    </citation>
    <scope>NUCLEOTIDE SEQUENCE</scope>
    <source>
        <strain evidence="8">MAG5</strain>
    </source>
</reference>
<evidence type="ECO:0000256" key="2">
    <source>
        <dbReference type="ARBA" id="ARBA00022448"/>
    </source>
</evidence>
<dbReference type="GO" id="GO:0005886">
    <property type="term" value="C:plasma membrane"/>
    <property type="evidence" value="ECO:0007669"/>
    <property type="project" value="UniProtKB-SubCell"/>
</dbReference>
<evidence type="ECO:0000313" key="9">
    <source>
        <dbReference type="Proteomes" id="UP001056756"/>
    </source>
</evidence>
<dbReference type="PANTHER" id="PTHR11360:SF284">
    <property type="entry name" value="EG:103B4.3 PROTEIN-RELATED"/>
    <property type="match status" value="1"/>
</dbReference>
<keyword evidence="2" id="KW-0813">Transport</keyword>
<evidence type="ECO:0000256" key="6">
    <source>
        <dbReference type="SAM" id="Phobius"/>
    </source>
</evidence>
<dbReference type="Proteomes" id="UP001056756">
    <property type="component" value="Chromosome"/>
</dbReference>
<dbReference type="InterPro" id="IPR050327">
    <property type="entry name" value="Proton-linked_MCT"/>
</dbReference>
<dbReference type="PROSITE" id="PS50850">
    <property type="entry name" value="MFS"/>
    <property type="match status" value="1"/>
</dbReference>
<feature type="transmembrane region" description="Helical" evidence="6">
    <location>
        <begin position="140"/>
        <end position="163"/>
    </location>
</feature>
<feature type="domain" description="Major facilitator superfamily (MFS) profile" evidence="7">
    <location>
        <begin position="11"/>
        <end position="412"/>
    </location>
</feature>
<sequence length="421" mass="44882">MSHQKKKIHYAWWVLLGVALIVGLAKGGIMTAGGLFLTPVTQDLGIGMGSLTLYFSISSIVTMVFLPIAGKLMSKYNIRLVLIIGIILQAGSFAMFGLMNSVWGWYLFCIPMSIGSVFVAQMAGPILINNWFKKHNGLAMGIMVASGGLFGAILQPMAGNLIASNGWRYTYIFLGVLVMAIVIPTVLLTIRMAPQQKGLQPLGIAEEKNNDEKNNKQVEAKGVKASVALKSSAFYALLIFFFFVTSIGSFGQFVAPFAMNLGYNISFAGSAMGGWQIGTLIGALTFGILTDKIGAKNTAIFAMILGLVPVMMLLTVATKPIVFNIAIAIFGFIVASIGTLGPLLTTALFGNKEYGQIYSTAVIGLAIAGMVALPAYGYIAQLTGSYTAILYAVAIMMIINVIAVIFAFKGKKKLEAAGLWN</sequence>
<keyword evidence="3 6" id="KW-0812">Transmembrane</keyword>
<dbReference type="KEGG" id="plig:NAG76_09680"/>
<feature type="transmembrane region" description="Helical" evidence="6">
    <location>
        <begin position="323"/>
        <end position="345"/>
    </location>
</feature>
<feature type="transmembrane region" description="Helical" evidence="6">
    <location>
        <begin position="12"/>
        <end position="38"/>
    </location>
</feature>
<keyword evidence="5 6" id="KW-0472">Membrane</keyword>